<proteinExistence type="inferred from homology"/>
<dbReference type="InterPro" id="IPR008331">
    <property type="entry name" value="Ferritin_DPS_dom"/>
</dbReference>
<dbReference type="SUPFAM" id="SSF47240">
    <property type="entry name" value="Ferritin-like"/>
    <property type="match status" value="1"/>
</dbReference>
<dbReference type="Pfam" id="PF00210">
    <property type="entry name" value="Ferritin"/>
    <property type="match status" value="1"/>
</dbReference>
<dbReference type="InterPro" id="IPR009078">
    <property type="entry name" value="Ferritin-like_SF"/>
</dbReference>
<sequence>MANKIEAEFSEPTINIGISEKDRKLVCRGLNKLLADSYLLYLKTQNYHWNVTGKMFRSLHTLFEEQYQELAAAVDEIAERIRALGEFAPGSFSSFARVTSIKEESSIPTAEEMIHNLVVGNEAVVTTAREIISLTDECEDDVTADLLVDRMQIHEKNAWMLRSMIASSKHH</sequence>
<reference evidence="4 5" key="1">
    <citation type="submission" date="2023-11" db="EMBL/GenBank/DDBJ databases">
        <title>Peredibacter starrii A3.12.</title>
        <authorList>
            <person name="Mitchell R.J."/>
        </authorList>
    </citation>
    <scope>NUCLEOTIDE SEQUENCE [LARGE SCALE GENOMIC DNA]</scope>
    <source>
        <strain evidence="4 5">A3.12</strain>
    </source>
</reference>
<dbReference type="Gene3D" id="1.20.1260.10">
    <property type="match status" value="1"/>
</dbReference>
<dbReference type="PROSITE" id="PS00819">
    <property type="entry name" value="DPS_2"/>
    <property type="match status" value="1"/>
</dbReference>
<organism evidence="4 5">
    <name type="scientific">Peredibacter starrii</name>
    <dbReference type="NCBI Taxonomy" id="28202"/>
    <lineage>
        <taxon>Bacteria</taxon>
        <taxon>Pseudomonadati</taxon>
        <taxon>Bdellovibrionota</taxon>
        <taxon>Bacteriovoracia</taxon>
        <taxon>Bacteriovoracales</taxon>
        <taxon>Bacteriovoracaceae</taxon>
        <taxon>Peredibacter</taxon>
    </lineage>
</organism>
<evidence type="ECO:0000313" key="5">
    <source>
        <dbReference type="Proteomes" id="UP001324634"/>
    </source>
</evidence>
<dbReference type="RefSeq" id="WP_321393109.1">
    <property type="nucleotide sequence ID" value="NZ_CP139487.1"/>
</dbReference>
<evidence type="ECO:0000256" key="2">
    <source>
        <dbReference type="RuleBase" id="RU003875"/>
    </source>
</evidence>
<dbReference type="KEGG" id="psti:SOO65_16985"/>
<dbReference type="PANTHER" id="PTHR42932">
    <property type="entry name" value="GENERAL STRESS PROTEIN 20U"/>
    <property type="match status" value="1"/>
</dbReference>
<evidence type="ECO:0000313" key="4">
    <source>
        <dbReference type="EMBL" id="WPU64390.1"/>
    </source>
</evidence>
<name>A0AAX4HMA3_9BACT</name>
<dbReference type="PROSITE" id="PS00818">
    <property type="entry name" value="DPS_1"/>
    <property type="match status" value="1"/>
</dbReference>
<comment type="similarity">
    <text evidence="1 2">Belongs to the Dps family.</text>
</comment>
<dbReference type="InterPro" id="IPR012347">
    <property type="entry name" value="Ferritin-like"/>
</dbReference>
<evidence type="ECO:0000256" key="1">
    <source>
        <dbReference type="ARBA" id="ARBA00009497"/>
    </source>
</evidence>
<gene>
    <name evidence="4" type="ORF">SOO65_16985</name>
</gene>
<dbReference type="PRINTS" id="PR01346">
    <property type="entry name" value="HELNAPAPROT"/>
</dbReference>
<protein>
    <submittedName>
        <fullName evidence="4">Dps family protein</fullName>
    </submittedName>
</protein>
<dbReference type="InterPro" id="IPR023188">
    <property type="entry name" value="DPS_DNA-bd_CS"/>
</dbReference>
<evidence type="ECO:0000259" key="3">
    <source>
        <dbReference type="Pfam" id="PF00210"/>
    </source>
</evidence>
<dbReference type="GO" id="GO:0016722">
    <property type="term" value="F:oxidoreductase activity, acting on metal ions"/>
    <property type="evidence" value="ECO:0007669"/>
    <property type="project" value="InterPro"/>
</dbReference>
<dbReference type="PANTHER" id="PTHR42932:SF3">
    <property type="entry name" value="DNA PROTECTION DURING STARVATION PROTEIN"/>
    <property type="match status" value="1"/>
</dbReference>
<dbReference type="AlphaFoldDB" id="A0AAX4HMA3"/>
<keyword evidence="5" id="KW-1185">Reference proteome</keyword>
<dbReference type="CDD" id="cd01043">
    <property type="entry name" value="DPS"/>
    <property type="match status" value="1"/>
</dbReference>
<dbReference type="Proteomes" id="UP001324634">
    <property type="component" value="Chromosome"/>
</dbReference>
<accession>A0AAX4HMA3</accession>
<dbReference type="EMBL" id="CP139487">
    <property type="protein sequence ID" value="WPU64390.1"/>
    <property type="molecule type" value="Genomic_DNA"/>
</dbReference>
<feature type="domain" description="Ferritin/DPS" evidence="3">
    <location>
        <begin position="29"/>
        <end position="166"/>
    </location>
</feature>
<dbReference type="PIRSF" id="PIRSF005900">
    <property type="entry name" value="Dps"/>
    <property type="match status" value="1"/>
</dbReference>
<dbReference type="InterPro" id="IPR002177">
    <property type="entry name" value="DPS_DNA-bd"/>
</dbReference>
<dbReference type="GO" id="GO:0008199">
    <property type="term" value="F:ferric iron binding"/>
    <property type="evidence" value="ECO:0007669"/>
    <property type="project" value="InterPro"/>
</dbReference>